<proteinExistence type="predicted"/>
<feature type="chain" id="PRO_5043311780" evidence="1">
    <location>
        <begin position="35"/>
        <end position="500"/>
    </location>
</feature>
<keyword evidence="1" id="KW-0732">Signal</keyword>
<dbReference type="AlphaFoldDB" id="A0AAU1ZP92"/>
<feature type="signal peptide" evidence="1">
    <location>
        <begin position="1"/>
        <end position="34"/>
    </location>
</feature>
<dbReference type="Pfam" id="PF20091">
    <property type="entry name" value="Abhydrolase_10"/>
    <property type="match status" value="1"/>
</dbReference>
<sequence length="500" mass="51855">MHMKIQWARKTRPQLLTAVALILPLLLGTSSAVAAQPGGTDSGPAAQAAASPTVTGPVTGGNGAVVLQATAFDLGSVGYTRSEYLLSGTAESYVPEEPLDADGRWQVTPASSAPYTTRIVVNRPADPARFNGTVVVEWLNVSGGLDAAPEWIYAHNELIREGYAWVGVSAQATGVTATRTADPVRYADLSHPGDSYSYDIFSQAGQAVRDSAATVLDGLRPRVVLANGESQSAFRLTTYINAIQPLVSVYDGFLVHSRRDIGAPLSQAPQADVPTPAVVRFRPDLDAPVLVVQAETDVIALGSLSARQADSHRLRLWEVAGTAHADAYIGLGTIDDGSGTVGLQGLKAMLSPPTRTGCGSPINTGQAHYVLDTAEFALNRWVKTGIPPAKAPRLQVDTSGSAPAFVLDAHGNVVGGVRTPSVEAPVAVLSGLGQTGASFCFLFGTTTPFPAEKLAALYPDHATFVAKWTAATVRGAAAGFIRPADAAELIGAATESGIGG</sequence>
<protein>
    <submittedName>
        <fullName evidence="3">Alpha/beta hydrolase domain-containing protein</fullName>
    </submittedName>
</protein>
<name>A0AAU1ZP92_9ACTN</name>
<gene>
    <name evidence="3" type="ORF">OHA22_01240</name>
</gene>
<reference evidence="3" key="1">
    <citation type="submission" date="2022-10" db="EMBL/GenBank/DDBJ databases">
        <title>The complete genomes of actinobacterial strains from the NBC collection.</title>
        <authorList>
            <person name="Joergensen T.S."/>
            <person name="Alvarez Arevalo M."/>
            <person name="Sterndorff E.B."/>
            <person name="Faurdal D."/>
            <person name="Vuksanovic O."/>
            <person name="Mourched A.-S."/>
            <person name="Charusanti P."/>
            <person name="Shaw S."/>
            <person name="Blin K."/>
            <person name="Weber T."/>
        </authorList>
    </citation>
    <scope>NUCLEOTIDE SEQUENCE</scope>
    <source>
        <strain evidence="3">NBC_00093</strain>
    </source>
</reference>
<keyword evidence="3" id="KW-0378">Hydrolase</keyword>
<dbReference type="EMBL" id="CP108222">
    <property type="protein sequence ID" value="WTT14229.1"/>
    <property type="molecule type" value="Genomic_DNA"/>
</dbReference>
<feature type="domain" description="Alpha/beta hydrolase" evidence="2">
    <location>
        <begin position="54"/>
        <end position="490"/>
    </location>
</feature>
<dbReference type="GO" id="GO:0016787">
    <property type="term" value="F:hydrolase activity"/>
    <property type="evidence" value="ECO:0007669"/>
    <property type="project" value="UniProtKB-KW"/>
</dbReference>
<organism evidence="3">
    <name type="scientific">Streptomyces sp. NBC_00093</name>
    <dbReference type="NCBI Taxonomy" id="2975649"/>
    <lineage>
        <taxon>Bacteria</taxon>
        <taxon>Bacillati</taxon>
        <taxon>Actinomycetota</taxon>
        <taxon>Actinomycetes</taxon>
        <taxon>Kitasatosporales</taxon>
        <taxon>Streptomycetaceae</taxon>
        <taxon>Streptomyces</taxon>
    </lineage>
</organism>
<evidence type="ECO:0000313" key="3">
    <source>
        <dbReference type="EMBL" id="WTT14229.1"/>
    </source>
</evidence>
<accession>A0AAU1ZP92</accession>
<dbReference type="InterPro" id="IPR045394">
    <property type="entry name" value="Abhydrolase_dom"/>
</dbReference>
<evidence type="ECO:0000259" key="2">
    <source>
        <dbReference type="Pfam" id="PF20091"/>
    </source>
</evidence>
<evidence type="ECO:0000256" key="1">
    <source>
        <dbReference type="SAM" id="SignalP"/>
    </source>
</evidence>